<accession>A0ABP7YD11</accession>
<dbReference type="EMBL" id="BAABDO010000015">
    <property type="protein sequence ID" value="GAA4134314.1"/>
    <property type="molecule type" value="Genomic_DNA"/>
</dbReference>
<sequence>MTAPLETRPGRAPEGDGHANGRAAADGRATDDGPATAAGPAASDGLATADGHVNGNGHRPQPAPPPSMDVLRERHAGLRARIVGGDRAAIERQHRLGKLTARERLDLLLDEGSFVETDLYRRHQATGLGMGDRRPHTDGVITGSGEIFGRRVFVYAQDFTVFGGSLGEAHAAKIHKVMDLALENGAPLIGLNDSGGARIQEGVMALNGYGGIFRRNVRASGVIPQISVIMGPCAGGAAYSPALTDFTFMVRGTAQMYLTGPDVVEAVSGHRVSHAELGGADVHGERTGVATFVYDDEETCLAEVRYLVSLLPSNNLEPAPALPPTGAADDERPRLAEIVPVEPNKPYDMHRVVEELVDGGEFIELHEQWARNVICALGRIDGEVVGVVANQPMVLAGVLDADAAQKAARFVRFCDAFGIPLVTLVDVPGFLPGVEQEHDGIIRHGAKLLYAYCEATVPRVQVILRKAYGGAYIVMDSRSIGCDLSLAWPTNEIAVMGAEGAVNVVFRKQLAAADDPAALRAELIAEYTRQLVHPLFSAERGLVDDVIDPVQTRAAVARGLAMLRQKRGAAPQRKHGNVPL</sequence>
<feature type="region of interest" description="Disordered" evidence="1">
    <location>
        <begin position="1"/>
        <end position="69"/>
    </location>
</feature>
<dbReference type="PANTHER" id="PTHR43842:SF2">
    <property type="entry name" value="PROPIONYL-COA CARBOXYLASE BETA CHAIN, MITOCHONDRIAL"/>
    <property type="match status" value="1"/>
</dbReference>
<evidence type="ECO:0000259" key="2">
    <source>
        <dbReference type="PROSITE" id="PS50980"/>
    </source>
</evidence>
<dbReference type="Proteomes" id="UP001500266">
    <property type="component" value="Unassembled WGS sequence"/>
</dbReference>
<dbReference type="PROSITE" id="PS50989">
    <property type="entry name" value="COA_CT_CTER"/>
    <property type="match status" value="1"/>
</dbReference>
<dbReference type="PROSITE" id="PS50980">
    <property type="entry name" value="COA_CT_NTER"/>
    <property type="match status" value="1"/>
</dbReference>
<feature type="compositionally biased region" description="Low complexity" evidence="1">
    <location>
        <begin position="20"/>
        <end position="49"/>
    </location>
</feature>
<keyword evidence="5" id="KW-1185">Reference proteome</keyword>
<reference evidence="5" key="1">
    <citation type="journal article" date="2019" name="Int. J. Syst. Evol. Microbiol.">
        <title>The Global Catalogue of Microorganisms (GCM) 10K type strain sequencing project: providing services to taxonomists for standard genome sequencing and annotation.</title>
        <authorList>
            <consortium name="The Broad Institute Genomics Platform"/>
            <consortium name="The Broad Institute Genome Sequencing Center for Infectious Disease"/>
            <person name="Wu L."/>
            <person name="Ma J."/>
        </authorList>
    </citation>
    <scope>NUCLEOTIDE SEQUENCE [LARGE SCALE GENOMIC DNA]</scope>
    <source>
        <strain evidence="5">JCM 17316</strain>
    </source>
</reference>
<comment type="caution">
    <text evidence="4">The sequence shown here is derived from an EMBL/GenBank/DDBJ whole genome shotgun (WGS) entry which is preliminary data.</text>
</comment>
<dbReference type="InterPro" id="IPR029045">
    <property type="entry name" value="ClpP/crotonase-like_dom_sf"/>
</dbReference>
<feature type="domain" description="CoA carboxyltransferase N-terminal" evidence="2">
    <location>
        <begin position="67"/>
        <end position="323"/>
    </location>
</feature>
<dbReference type="InterPro" id="IPR034733">
    <property type="entry name" value="AcCoA_carboxyl_beta"/>
</dbReference>
<dbReference type="InterPro" id="IPR011763">
    <property type="entry name" value="COA_CT_C"/>
</dbReference>
<evidence type="ECO:0000259" key="3">
    <source>
        <dbReference type="PROSITE" id="PS50989"/>
    </source>
</evidence>
<evidence type="ECO:0000313" key="5">
    <source>
        <dbReference type="Proteomes" id="UP001500266"/>
    </source>
</evidence>
<dbReference type="PANTHER" id="PTHR43842">
    <property type="entry name" value="PROPIONYL-COA CARBOXYLASE BETA CHAIN"/>
    <property type="match status" value="1"/>
</dbReference>
<dbReference type="SUPFAM" id="SSF52096">
    <property type="entry name" value="ClpP/crotonase"/>
    <property type="match status" value="2"/>
</dbReference>
<feature type="domain" description="CoA carboxyltransferase C-terminal" evidence="3">
    <location>
        <begin position="327"/>
        <end position="574"/>
    </location>
</feature>
<name>A0ABP7YD11_9ACTN</name>
<feature type="compositionally biased region" description="Basic and acidic residues" evidence="1">
    <location>
        <begin position="8"/>
        <end position="19"/>
    </location>
</feature>
<dbReference type="Pfam" id="PF01039">
    <property type="entry name" value="Carboxyl_trans"/>
    <property type="match status" value="1"/>
</dbReference>
<evidence type="ECO:0000256" key="1">
    <source>
        <dbReference type="SAM" id="MobiDB-lite"/>
    </source>
</evidence>
<dbReference type="InterPro" id="IPR051047">
    <property type="entry name" value="AccD/PCCB"/>
</dbReference>
<protein>
    <submittedName>
        <fullName evidence="4">Acyl-CoA carboxylase subunit beta</fullName>
    </submittedName>
</protein>
<gene>
    <name evidence="4" type="ORF">GCM10022416_15930</name>
</gene>
<dbReference type="Gene3D" id="3.90.226.10">
    <property type="entry name" value="2-enoyl-CoA Hydratase, Chain A, domain 1"/>
    <property type="match status" value="2"/>
</dbReference>
<proteinExistence type="predicted"/>
<dbReference type="InterPro" id="IPR011762">
    <property type="entry name" value="COA_CT_N"/>
</dbReference>
<evidence type="ECO:0000313" key="4">
    <source>
        <dbReference type="EMBL" id="GAA4134314.1"/>
    </source>
</evidence>
<organism evidence="4 5">
    <name type="scientific">Actinomadura keratinilytica</name>
    <dbReference type="NCBI Taxonomy" id="547461"/>
    <lineage>
        <taxon>Bacteria</taxon>
        <taxon>Bacillati</taxon>
        <taxon>Actinomycetota</taxon>
        <taxon>Actinomycetes</taxon>
        <taxon>Streptosporangiales</taxon>
        <taxon>Thermomonosporaceae</taxon>
        <taxon>Actinomadura</taxon>
    </lineage>
</organism>